<evidence type="ECO:0000313" key="4">
    <source>
        <dbReference type="Proteomes" id="UP000464495"/>
    </source>
</evidence>
<proteinExistence type="predicted"/>
<dbReference type="InterPro" id="IPR000620">
    <property type="entry name" value="EamA_dom"/>
</dbReference>
<feature type="transmembrane region" description="Helical" evidence="1">
    <location>
        <begin position="109"/>
        <end position="138"/>
    </location>
</feature>
<dbReference type="Pfam" id="PF00892">
    <property type="entry name" value="EamA"/>
    <property type="match status" value="2"/>
</dbReference>
<keyword evidence="1" id="KW-0812">Transmembrane</keyword>
<name>A0A6P1T5U1_9RHOB</name>
<feature type="domain" description="EamA" evidence="2">
    <location>
        <begin position="191"/>
        <end position="294"/>
    </location>
</feature>
<feature type="domain" description="EamA" evidence="2">
    <location>
        <begin position="4"/>
        <end position="139"/>
    </location>
</feature>
<gene>
    <name evidence="3" type="ORF">GO499_19025</name>
</gene>
<feature type="transmembrane region" description="Helical" evidence="1">
    <location>
        <begin position="67"/>
        <end position="89"/>
    </location>
</feature>
<feature type="transmembrane region" description="Helical" evidence="1">
    <location>
        <begin position="252"/>
        <end position="271"/>
    </location>
</feature>
<feature type="transmembrane region" description="Helical" evidence="1">
    <location>
        <begin position="228"/>
        <end position="246"/>
    </location>
</feature>
<dbReference type="Proteomes" id="UP000464495">
    <property type="component" value="Chromosome"/>
</dbReference>
<dbReference type="GO" id="GO:0016020">
    <property type="term" value="C:membrane"/>
    <property type="evidence" value="ECO:0007669"/>
    <property type="project" value="InterPro"/>
</dbReference>
<dbReference type="Gene3D" id="1.10.3730.20">
    <property type="match status" value="1"/>
</dbReference>
<feature type="transmembrane region" description="Helical" evidence="1">
    <location>
        <begin position="150"/>
        <end position="173"/>
    </location>
</feature>
<protein>
    <submittedName>
        <fullName evidence="3">EamA family transporter</fullName>
    </submittedName>
</protein>
<organism evidence="3 4">
    <name type="scientific">Algicella marina</name>
    <dbReference type="NCBI Taxonomy" id="2683284"/>
    <lineage>
        <taxon>Bacteria</taxon>
        <taxon>Pseudomonadati</taxon>
        <taxon>Pseudomonadota</taxon>
        <taxon>Alphaproteobacteria</taxon>
        <taxon>Rhodobacterales</taxon>
        <taxon>Paracoccaceae</taxon>
        <taxon>Algicella</taxon>
    </lineage>
</organism>
<dbReference type="InterPro" id="IPR037185">
    <property type="entry name" value="EmrE-like"/>
</dbReference>
<dbReference type="AlphaFoldDB" id="A0A6P1T5U1"/>
<keyword evidence="1" id="KW-0472">Membrane</keyword>
<dbReference type="SUPFAM" id="SSF103481">
    <property type="entry name" value="Multidrug resistance efflux transporter EmrE"/>
    <property type="match status" value="2"/>
</dbReference>
<feature type="transmembrane region" description="Helical" evidence="1">
    <location>
        <begin position="278"/>
        <end position="294"/>
    </location>
</feature>
<evidence type="ECO:0000256" key="1">
    <source>
        <dbReference type="SAM" id="Phobius"/>
    </source>
</evidence>
<dbReference type="KEGG" id="amaq:GO499_19025"/>
<feature type="transmembrane region" description="Helical" evidence="1">
    <location>
        <begin position="185"/>
        <end position="207"/>
    </location>
</feature>
<reference evidence="3 4" key="1">
    <citation type="submission" date="2019-12" db="EMBL/GenBank/DDBJ databases">
        <title>Complete genome sequence of Algicella marina strain 9Alg 56(T) isolated from the red alga Tichocarpus crinitus.</title>
        <authorList>
            <person name="Kim S.-G."/>
            <person name="Nedashkovskaya O.I."/>
        </authorList>
    </citation>
    <scope>NUCLEOTIDE SEQUENCE [LARGE SCALE GENOMIC DNA]</scope>
    <source>
        <strain evidence="3 4">9Alg 56</strain>
    </source>
</reference>
<sequence length="295" mass="30813">MELWIPITIAAAFFQNIRFLMQKRLTSELSTLGVTFARFLFAAPLAVMLAGTLLAAGQPWPGMNAAFFGYALVGALAQIVATALLVALFGLRNFAVGVTFSKTETVMTAILSALVLGELMAPGGLVAILITVVGVVVMSGLPGRGALATGIFSGAAGIGILSGVIFAMASIGYRGAALALEQGDFLIRAVVTLAFVTTVQAVAMAAWMRWREPGQVRRVARAWPRAGLVGLFGMLGSLGWFAAFALQNAAYVKALGQVELVFTVLTSVLLFGERLKASECLGIALIGFGIIVLVL</sequence>
<keyword evidence="1" id="KW-1133">Transmembrane helix</keyword>
<dbReference type="RefSeq" id="WP_161863666.1">
    <property type="nucleotide sequence ID" value="NZ_CP046620.1"/>
</dbReference>
<feature type="transmembrane region" description="Helical" evidence="1">
    <location>
        <begin position="35"/>
        <end position="55"/>
    </location>
</feature>
<dbReference type="EMBL" id="CP046620">
    <property type="protein sequence ID" value="QHQ37125.1"/>
    <property type="molecule type" value="Genomic_DNA"/>
</dbReference>
<evidence type="ECO:0000259" key="2">
    <source>
        <dbReference type="Pfam" id="PF00892"/>
    </source>
</evidence>
<accession>A0A6P1T5U1</accession>
<keyword evidence="4" id="KW-1185">Reference proteome</keyword>
<evidence type="ECO:0000313" key="3">
    <source>
        <dbReference type="EMBL" id="QHQ37125.1"/>
    </source>
</evidence>